<dbReference type="RefSeq" id="WP_191604262.1">
    <property type="nucleotide sequence ID" value="NZ_CP099217.1"/>
</dbReference>
<proteinExistence type="predicted"/>
<protein>
    <submittedName>
        <fullName evidence="1">Uncharacterized protein</fullName>
    </submittedName>
</protein>
<reference evidence="1" key="1">
    <citation type="submission" date="2021-07" db="EMBL/GenBank/DDBJ databases">
        <authorList>
            <consortium name="Clinical and Environmental Microbiology Branch: Whole genome sequencing antimicrobial resistance pathogens in the healthcare setting"/>
        </authorList>
    </citation>
    <scope>NUCLEOTIDE SEQUENCE</scope>
    <source>
        <strain evidence="1">2021DK-00049</strain>
    </source>
</reference>
<comment type="caution">
    <text evidence="1">The sequence shown here is derived from an EMBL/GenBank/DDBJ whole genome shotgun (WGS) entry which is preliminary data.</text>
</comment>
<dbReference type="AlphaFoldDB" id="A0AAD2XYX1"/>
<accession>A0AAD2XYX1</accession>
<name>A0AAD2XYX1_CITFR</name>
<organism evidence="1">
    <name type="scientific">Citrobacter freundii</name>
    <dbReference type="NCBI Taxonomy" id="546"/>
    <lineage>
        <taxon>Bacteria</taxon>
        <taxon>Pseudomonadati</taxon>
        <taxon>Pseudomonadota</taxon>
        <taxon>Gammaproteobacteria</taxon>
        <taxon>Enterobacterales</taxon>
        <taxon>Enterobacteriaceae</taxon>
        <taxon>Citrobacter</taxon>
        <taxon>Citrobacter freundii complex</taxon>
    </lineage>
</organism>
<dbReference type="EMBL" id="ABBJDF010000035">
    <property type="protein sequence ID" value="EHT9941587.1"/>
    <property type="molecule type" value="Genomic_DNA"/>
</dbReference>
<evidence type="ECO:0000313" key="1">
    <source>
        <dbReference type="EMBL" id="EHT9941587.1"/>
    </source>
</evidence>
<sequence>MKRVIGITFTDSEIKGSKVMNGFVYDTNIRGETDPYSVQEHVRWLIKKEDMENLYAQLQIMLKKTS</sequence>
<gene>
    <name evidence="1" type="ORF">KY227_004741</name>
</gene>